<dbReference type="InterPro" id="IPR011050">
    <property type="entry name" value="Pectin_lyase_fold/virulence"/>
</dbReference>
<protein>
    <recommendedName>
        <fullName evidence="1">Right handed beta helix domain-containing protein</fullName>
    </recommendedName>
</protein>
<evidence type="ECO:0000313" key="3">
    <source>
        <dbReference type="Proteomes" id="UP001232245"/>
    </source>
</evidence>
<evidence type="ECO:0000313" key="2">
    <source>
        <dbReference type="EMBL" id="MDQ0224914.1"/>
    </source>
</evidence>
<feature type="domain" description="Right handed beta helix" evidence="1">
    <location>
        <begin position="294"/>
        <end position="380"/>
    </location>
</feature>
<name>A0ABT9YYW0_9BACI</name>
<dbReference type="Pfam" id="PF13229">
    <property type="entry name" value="Beta_helix"/>
    <property type="match status" value="1"/>
</dbReference>
<sequence>METSTSTYYIELNRWGITNNGSFSINNSKGINDALMWASQNGFTKVIFPHGTYVINETTPIEPASNMTIDLNGSTLKINENGLSNYSIICYKKNQKYSTINNGIIMGDKDQHNYSSGGSHEGGHGIEIGTINPPSNGGNNTKYVRLTNLEILNCTGDAIILNSTFGQISPPPSLIAKSWEQGSISPSNGSFIVTKEKIRSTLVIDLTQTEIVKYGYFGLYGNGFGNLGADIVCDFYDVIFYSKDNTFHSSKQKVQFFDEVEVPLGAAFARVVLHQTTIPDPNKCLINIRVATFPQQTFIERCNLHHCRRQGISLCGTKQSYIRENHIHHIGGTSPQSGIDIEDGYDLNQNIYIESNQFHNNSSYDILVVNGKSIHITKNQLTNTVKEGVSLSINGGADKIFVTENTFHKAKITLSGNSLFSNNFLYATQLHVLGKYQSRPILISDNLFHNSKLISNTDFPYIVTVDGCRFYNDIDKLNAFSEISWTLELKNQPQIISNCIFEGKDTLYNTYVLNSAKGGWLFSNTIFNNGTILVGKYINCIFQNDFSTLRIMGTNEDSIELINCTIKTSDRFNSLLSVNNIKSFTLKDCYIEKPNGTVLNVGSISESVTLVGNSIKISDDHLLRPLILLQSSYSGKSIIIENNTLDVSNLKQIGIENATSPSTFVVIRNNILNNASIKYNGTEIRNKNIIDGLIDKD</sequence>
<comment type="caution">
    <text evidence="2">The sequence shown here is derived from an EMBL/GenBank/DDBJ whole genome shotgun (WGS) entry which is preliminary data.</text>
</comment>
<dbReference type="SUPFAM" id="SSF51126">
    <property type="entry name" value="Pectin lyase-like"/>
    <property type="match status" value="2"/>
</dbReference>
<dbReference type="Gene3D" id="2.160.20.10">
    <property type="entry name" value="Single-stranded right-handed beta-helix, Pectin lyase-like"/>
    <property type="match status" value="3"/>
</dbReference>
<dbReference type="InterPro" id="IPR039448">
    <property type="entry name" value="Beta_helix"/>
</dbReference>
<dbReference type="SMART" id="SM00710">
    <property type="entry name" value="PbH1"/>
    <property type="match status" value="9"/>
</dbReference>
<dbReference type="Proteomes" id="UP001232245">
    <property type="component" value="Unassembled WGS sequence"/>
</dbReference>
<organism evidence="2 3">
    <name type="scientific">Metabacillus niabensis</name>
    <dbReference type="NCBI Taxonomy" id="324854"/>
    <lineage>
        <taxon>Bacteria</taxon>
        <taxon>Bacillati</taxon>
        <taxon>Bacillota</taxon>
        <taxon>Bacilli</taxon>
        <taxon>Bacillales</taxon>
        <taxon>Bacillaceae</taxon>
        <taxon>Metabacillus</taxon>
    </lineage>
</organism>
<proteinExistence type="predicted"/>
<dbReference type="InterPro" id="IPR012334">
    <property type="entry name" value="Pectin_lyas_fold"/>
</dbReference>
<accession>A0ABT9YYW0</accession>
<evidence type="ECO:0000259" key="1">
    <source>
        <dbReference type="Pfam" id="PF13229"/>
    </source>
</evidence>
<dbReference type="RefSeq" id="WP_307190600.1">
    <property type="nucleotide sequence ID" value="NZ_JAUSTZ010000002.1"/>
</dbReference>
<gene>
    <name evidence="2" type="ORF">J2S02_001243</name>
</gene>
<reference evidence="2 3" key="1">
    <citation type="submission" date="2023-07" db="EMBL/GenBank/DDBJ databases">
        <title>Genomic Encyclopedia of Type Strains, Phase IV (KMG-IV): sequencing the most valuable type-strain genomes for metagenomic binning, comparative biology and taxonomic classification.</title>
        <authorList>
            <person name="Goeker M."/>
        </authorList>
    </citation>
    <scope>NUCLEOTIDE SEQUENCE [LARGE SCALE GENOMIC DNA]</scope>
    <source>
        <strain evidence="2 3">DSM 17723</strain>
    </source>
</reference>
<dbReference type="InterPro" id="IPR006626">
    <property type="entry name" value="PbH1"/>
</dbReference>
<keyword evidence="3" id="KW-1185">Reference proteome</keyword>
<dbReference type="EMBL" id="JAUSTZ010000002">
    <property type="protein sequence ID" value="MDQ0224914.1"/>
    <property type="molecule type" value="Genomic_DNA"/>
</dbReference>